<dbReference type="GO" id="GO:0016020">
    <property type="term" value="C:membrane"/>
    <property type="evidence" value="ECO:0007669"/>
    <property type="project" value="TreeGrafter"/>
</dbReference>
<dbReference type="PANTHER" id="PTHR44196:SF2">
    <property type="entry name" value="SHORT-CHAIN DEHYDROGENASE-RELATED"/>
    <property type="match status" value="1"/>
</dbReference>
<comment type="caution">
    <text evidence="6">The sequence shown here is derived from an EMBL/GenBank/DDBJ whole genome shotgun (WGS) entry which is preliminary data.</text>
</comment>
<feature type="domain" description="Ketoreductase" evidence="5">
    <location>
        <begin position="6"/>
        <end position="189"/>
    </location>
</feature>
<comment type="similarity">
    <text evidence="1 3">Belongs to the short-chain dehydrogenases/reductases (SDR) family.</text>
</comment>
<proteinExistence type="inferred from homology"/>
<dbReference type="Gene3D" id="3.40.50.720">
    <property type="entry name" value="NAD(P)-binding Rossmann-like Domain"/>
    <property type="match status" value="1"/>
</dbReference>
<gene>
    <name evidence="6" type="ORF">D5H78_15005</name>
</gene>
<dbReference type="OrthoDB" id="9810734at2"/>
<accession>A0A3A3YWK3</accession>
<dbReference type="InterPro" id="IPR057326">
    <property type="entry name" value="KR_dom"/>
</dbReference>
<feature type="compositionally biased region" description="Low complexity" evidence="4">
    <location>
        <begin position="268"/>
        <end position="281"/>
    </location>
</feature>
<organism evidence="6 7">
    <name type="scientific">Vallicoccus soli</name>
    <dbReference type="NCBI Taxonomy" id="2339232"/>
    <lineage>
        <taxon>Bacteria</taxon>
        <taxon>Bacillati</taxon>
        <taxon>Actinomycetota</taxon>
        <taxon>Actinomycetes</taxon>
        <taxon>Motilibacterales</taxon>
        <taxon>Vallicoccaceae</taxon>
        <taxon>Vallicoccus</taxon>
    </lineage>
</organism>
<protein>
    <submittedName>
        <fullName evidence="6">SDR family oxidoreductase</fullName>
    </submittedName>
</protein>
<dbReference type="CDD" id="cd05233">
    <property type="entry name" value="SDR_c"/>
    <property type="match status" value="1"/>
</dbReference>
<dbReference type="PIRSF" id="PIRSF000126">
    <property type="entry name" value="11-beta-HSD1"/>
    <property type="match status" value="1"/>
</dbReference>
<keyword evidence="7" id="KW-1185">Reference proteome</keyword>
<evidence type="ECO:0000256" key="3">
    <source>
        <dbReference type="RuleBase" id="RU000363"/>
    </source>
</evidence>
<evidence type="ECO:0000256" key="4">
    <source>
        <dbReference type="SAM" id="MobiDB-lite"/>
    </source>
</evidence>
<dbReference type="InterPro" id="IPR002347">
    <property type="entry name" value="SDR_fam"/>
</dbReference>
<evidence type="ECO:0000256" key="2">
    <source>
        <dbReference type="ARBA" id="ARBA00023002"/>
    </source>
</evidence>
<evidence type="ECO:0000256" key="1">
    <source>
        <dbReference type="ARBA" id="ARBA00006484"/>
    </source>
</evidence>
<feature type="region of interest" description="Disordered" evidence="4">
    <location>
        <begin position="256"/>
        <end position="281"/>
    </location>
</feature>
<evidence type="ECO:0000259" key="5">
    <source>
        <dbReference type="SMART" id="SM00822"/>
    </source>
</evidence>
<dbReference type="SMART" id="SM00822">
    <property type="entry name" value="PKS_KR"/>
    <property type="match status" value="1"/>
</dbReference>
<evidence type="ECO:0000313" key="6">
    <source>
        <dbReference type="EMBL" id="RJK94289.1"/>
    </source>
</evidence>
<dbReference type="GO" id="GO:0016491">
    <property type="term" value="F:oxidoreductase activity"/>
    <property type="evidence" value="ECO:0007669"/>
    <property type="project" value="UniProtKB-KW"/>
</dbReference>
<reference evidence="6 7" key="1">
    <citation type="submission" date="2018-09" db="EMBL/GenBank/DDBJ databases">
        <title>YIM 75000 draft genome.</title>
        <authorList>
            <person name="Tang S."/>
            <person name="Feng Y."/>
        </authorList>
    </citation>
    <scope>NUCLEOTIDE SEQUENCE [LARGE SCALE GENOMIC DNA]</scope>
    <source>
        <strain evidence="6 7">YIM 75000</strain>
    </source>
</reference>
<dbReference type="Proteomes" id="UP000265614">
    <property type="component" value="Unassembled WGS sequence"/>
</dbReference>
<dbReference type="Pfam" id="PF00106">
    <property type="entry name" value="adh_short"/>
    <property type="match status" value="1"/>
</dbReference>
<dbReference type="RefSeq" id="WP_119951298.1">
    <property type="nucleotide sequence ID" value="NZ_QZEZ01000007.1"/>
</dbReference>
<dbReference type="PRINTS" id="PR00080">
    <property type="entry name" value="SDRFAMILY"/>
</dbReference>
<keyword evidence="2" id="KW-0560">Oxidoreductase</keyword>
<dbReference type="EMBL" id="QZEZ01000007">
    <property type="protein sequence ID" value="RJK94289.1"/>
    <property type="molecule type" value="Genomic_DNA"/>
</dbReference>
<dbReference type="PANTHER" id="PTHR44196">
    <property type="entry name" value="DEHYDROGENASE/REDUCTASE SDR FAMILY MEMBER 7B"/>
    <property type="match status" value="1"/>
</dbReference>
<sequence length="281" mass="29371">MPQTYRTALVTGASAGLGAELARQLAAQGTGLVLVARDRGRLDALAADLRSRHAVAVEVLPADLVDPDGLAAVESRLRDAGEPVDLLVNNAGLGVREGFVEGDLRDHERLLDLNVRAVLRLSGAAVPDMRARRRGTVLNVSSVAGWLPFGTYGASKAWVTTFTEGLAAELRGSGVTATALCPGYVVTEFHDRMGVRRSGPPFLWLRAEDVAAGGLADAARGRVVSVPTLRYKVAATLLQATPRPLLRRALTARVTGRVRRPAGGAGRSGSAAQPSPSSSSS</sequence>
<dbReference type="InterPro" id="IPR036291">
    <property type="entry name" value="NAD(P)-bd_dom_sf"/>
</dbReference>
<name>A0A3A3YWK3_9ACTN</name>
<dbReference type="SUPFAM" id="SSF51735">
    <property type="entry name" value="NAD(P)-binding Rossmann-fold domains"/>
    <property type="match status" value="1"/>
</dbReference>
<evidence type="ECO:0000313" key="7">
    <source>
        <dbReference type="Proteomes" id="UP000265614"/>
    </source>
</evidence>
<dbReference type="PRINTS" id="PR00081">
    <property type="entry name" value="GDHRDH"/>
</dbReference>
<dbReference type="AlphaFoldDB" id="A0A3A3YWK3"/>